<dbReference type="InterPro" id="IPR023214">
    <property type="entry name" value="HAD_sf"/>
</dbReference>
<name>A0A1S1N9M5_9GAMM</name>
<keyword evidence="3" id="KW-1185">Reference proteome</keyword>
<comment type="caution">
    <text evidence="2">The sequence shown here is derived from an EMBL/GenBank/DDBJ whole genome shotgun (WGS) entry which is preliminary data.</text>
</comment>
<evidence type="ECO:0008006" key="4">
    <source>
        <dbReference type="Google" id="ProtNLM"/>
    </source>
</evidence>
<dbReference type="NCBIfam" id="TIGR01490">
    <property type="entry name" value="HAD-SF-IB-hyp1"/>
    <property type="match status" value="1"/>
</dbReference>
<reference evidence="2 3" key="1">
    <citation type="submission" date="2016-10" db="EMBL/GenBank/DDBJ databases">
        <title>Pseudoalteromonas amylolytica sp. nov., isolated from the surface seawater.</title>
        <authorList>
            <person name="Wu Y.-H."/>
            <person name="Cheng H."/>
            <person name="Jin X.-B."/>
            <person name="Wang C.-S."/>
            <person name="Xu X.-W."/>
        </authorList>
    </citation>
    <scope>NUCLEOTIDE SEQUENCE [LARGE SCALE GENOMIC DNA]</scope>
    <source>
        <strain evidence="2 3">JCM 12483</strain>
    </source>
</reference>
<proteinExistence type="predicted"/>
<evidence type="ECO:0000313" key="3">
    <source>
        <dbReference type="Proteomes" id="UP000180253"/>
    </source>
</evidence>
<dbReference type="Gene3D" id="1.20.1440.100">
    <property type="entry name" value="SG protein - dephosphorylation function"/>
    <property type="match status" value="1"/>
</dbReference>
<keyword evidence="1" id="KW-1133">Transmembrane helix</keyword>
<accession>A0A1S1N9M5</accession>
<sequence>MQAQSKEVVAVFDFDKTLTDRHTFWRYLVSLVGPIKFWLVAITLVPTAIRLWRKKIALMDAREVMIRRCMTGVSSKNYFEKGQVFAQGAIDPWIRPEALAKLRWHQENNHKCILISNAAESYIEPWSRKMGFCAYSGSRFELSGDKLTGQLIGDHCQGPEKVVRLQQILGPLERYEIYAYGDSSGDKELLEVADHPHYRCF</sequence>
<dbReference type="Gene3D" id="3.40.50.1000">
    <property type="entry name" value="HAD superfamily/HAD-like"/>
    <property type="match status" value="1"/>
</dbReference>
<dbReference type="EMBL" id="MNAN01000028">
    <property type="protein sequence ID" value="OHU96063.1"/>
    <property type="molecule type" value="Genomic_DNA"/>
</dbReference>
<organism evidence="2 3">
    <name type="scientific">Pseudoalteromonas byunsanensis</name>
    <dbReference type="NCBI Taxonomy" id="327939"/>
    <lineage>
        <taxon>Bacteria</taxon>
        <taxon>Pseudomonadati</taxon>
        <taxon>Pseudomonadota</taxon>
        <taxon>Gammaproteobacteria</taxon>
        <taxon>Alteromonadales</taxon>
        <taxon>Pseudoalteromonadaceae</taxon>
        <taxon>Pseudoalteromonas</taxon>
    </lineage>
</organism>
<dbReference type="NCBIfam" id="TIGR01488">
    <property type="entry name" value="HAD-SF-IB"/>
    <property type="match status" value="1"/>
</dbReference>
<dbReference type="InterPro" id="IPR006385">
    <property type="entry name" value="HAD_hydro_SerB1"/>
</dbReference>
<keyword evidence="1" id="KW-0472">Membrane</keyword>
<dbReference type="AlphaFoldDB" id="A0A1S1N9M5"/>
<dbReference type="InterPro" id="IPR050582">
    <property type="entry name" value="HAD-like_SerB"/>
</dbReference>
<dbReference type="PANTHER" id="PTHR43344">
    <property type="entry name" value="PHOSPHOSERINE PHOSPHATASE"/>
    <property type="match status" value="1"/>
</dbReference>
<protein>
    <recommendedName>
        <fullName evidence="4">Haloacid dehalogenase</fullName>
    </recommendedName>
</protein>
<dbReference type="STRING" id="327939.BIW53_09375"/>
<dbReference type="SUPFAM" id="SSF56784">
    <property type="entry name" value="HAD-like"/>
    <property type="match status" value="1"/>
</dbReference>
<evidence type="ECO:0000256" key="1">
    <source>
        <dbReference type="SAM" id="Phobius"/>
    </source>
</evidence>
<dbReference type="Pfam" id="PF12710">
    <property type="entry name" value="HAD"/>
    <property type="match status" value="1"/>
</dbReference>
<evidence type="ECO:0000313" key="2">
    <source>
        <dbReference type="EMBL" id="OHU96063.1"/>
    </source>
</evidence>
<gene>
    <name evidence="2" type="ORF">BIW53_09375</name>
</gene>
<keyword evidence="1" id="KW-0812">Transmembrane</keyword>
<feature type="transmembrane region" description="Helical" evidence="1">
    <location>
        <begin position="24"/>
        <end position="49"/>
    </location>
</feature>
<dbReference type="Proteomes" id="UP000180253">
    <property type="component" value="Unassembled WGS sequence"/>
</dbReference>
<dbReference type="InterPro" id="IPR036412">
    <property type="entry name" value="HAD-like_sf"/>
</dbReference>